<feature type="domain" description="Pilus assembly protein C-terminal" evidence="3">
    <location>
        <begin position="711"/>
        <end position="804"/>
    </location>
</feature>
<proteinExistence type="predicted"/>
<feature type="chain" id="PRO_5043511273" evidence="2">
    <location>
        <begin position="23"/>
        <end position="816"/>
    </location>
</feature>
<evidence type="ECO:0000313" key="6">
    <source>
        <dbReference type="Proteomes" id="UP000249422"/>
    </source>
</evidence>
<dbReference type="Pfam" id="PF16967">
    <property type="entry name" value="TcfC"/>
    <property type="match status" value="1"/>
</dbReference>
<accession>A0AAX1PHM5</accession>
<dbReference type="InterPro" id="IPR032636">
    <property type="entry name" value="Pilus_assem_E-set-like_dom"/>
</dbReference>
<evidence type="ECO:0000259" key="4">
    <source>
        <dbReference type="Pfam" id="PF16967"/>
    </source>
</evidence>
<organism evidence="5 6">
    <name type="scientific">Aeromonas salmonicida</name>
    <dbReference type="NCBI Taxonomy" id="645"/>
    <lineage>
        <taxon>Bacteria</taxon>
        <taxon>Pseudomonadati</taxon>
        <taxon>Pseudomonadota</taxon>
        <taxon>Gammaproteobacteria</taxon>
        <taxon>Aeromonadales</taxon>
        <taxon>Aeromonadaceae</taxon>
        <taxon>Aeromonas</taxon>
    </lineage>
</organism>
<keyword evidence="1 2" id="KW-0732">Signal</keyword>
<protein>
    <submittedName>
        <fullName evidence="5">FimD/usher-like TcfC protein</fullName>
    </submittedName>
</protein>
<dbReference type="AlphaFoldDB" id="A0AAX1PHM5"/>
<sequence length="816" mass="88572">MLKKACLLPAALLIMMSASASASAPLKIANVIIPASFASALAEGIVVPVRLQYQDQALALDTTTEESIGNATLILRDGTLHLLNLDFNQGQSDVALRKELVDLLQQNQLRTFSSDGRLVINDSATMQLDLIAMLLTIKVTKAAFGEKKANTTKASLTPSVEALTSVNRYNLGYSFANSRQANSTSTNFAQLNTLVGYSEHHLDLDGSLYNLGETNQSGALYRAMYERDIEDRRFAAGMVSTWDLQTLGGVSALNTGRIYGLSYGNQALSRTVNESESTTPIQVFMPSAGEVRVYRDGKLISLQNFSIGNHRIDTSRFPHGSYSVTVEIHIDGRLTESSNQRVTKLGNSLGFDQEWGWQSWGGMMETSQDGSRSPLLGLSLARTFETTNLTLTGYGFKDALVSESQASWQLTDRVSTQLQGMLASDASWRISSGVTAQVHDNVSLWLSQEKLDTGSKLTTATMELYTAGISINLGGWNDKLGSLSFNTTHDREQESDRSYIDYYQSLYTGRYGQLGLRTSLQSNSATLSGFNNKSITLDYSIPFDNLFNLGMSSNEQGHTTANLSYQKRMEGFINTASFNSAKVINGMENSNPSLSGTLGFENSMTGGTLTLGRSSGGDVNGNLMARGSIITTGDEVLASSQNRSGSGLLIDTGMGKEGKMLARINGQEHSLEGSKTFVALSPFQEYEVELLNSKTTKDSYDISTGKQRYTLFPGNVARLDATHSVKEMVTVFGVIRAEDGSVIANARIDNHIGTTVTNEAGEFSLDVDKANPVLSFKHGNEFCEAELDLAQQSGAVWMGDVICRGLQTYAMARGYQ</sequence>
<name>A0AAX1PHM5_AERSA</name>
<dbReference type="EMBL" id="QLLM01000010">
    <property type="protein sequence ID" value="RAJ04440.1"/>
    <property type="molecule type" value="Genomic_DNA"/>
</dbReference>
<evidence type="ECO:0000256" key="2">
    <source>
        <dbReference type="SAM" id="SignalP"/>
    </source>
</evidence>
<gene>
    <name evidence="5" type="ORF">DEU50_110123</name>
</gene>
<evidence type="ECO:0000313" key="5">
    <source>
        <dbReference type="EMBL" id="RAJ04440.1"/>
    </source>
</evidence>
<reference evidence="5 6" key="1">
    <citation type="submission" date="2018-06" db="EMBL/GenBank/DDBJ databases">
        <title>Freshwater and sediment microbial communities from various areas in North America, analyzing microbe dynamics in response to fracking.</title>
        <authorList>
            <person name="Lamendella R."/>
        </authorList>
    </citation>
    <scope>NUCLEOTIDE SEQUENCE [LARGE SCALE GENOMIC DNA]</scope>
    <source>
        <strain evidence="5 6">17</strain>
    </source>
</reference>
<feature type="domain" description="Pilus assembly protein E-set like" evidence="4">
    <location>
        <begin position="277"/>
        <end position="344"/>
    </location>
</feature>
<evidence type="ECO:0000259" key="3">
    <source>
        <dbReference type="Pfam" id="PF15976"/>
    </source>
</evidence>
<dbReference type="InterPro" id="IPR031917">
    <property type="entry name" value="Pilus_assem_C"/>
</dbReference>
<feature type="signal peptide" evidence="2">
    <location>
        <begin position="1"/>
        <end position="22"/>
    </location>
</feature>
<dbReference type="Pfam" id="PF15976">
    <property type="entry name" value="CooC_C"/>
    <property type="match status" value="1"/>
</dbReference>
<comment type="caution">
    <text evidence="5">The sequence shown here is derived from an EMBL/GenBank/DDBJ whole genome shotgun (WGS) entry which is preliminary data.</text>
</comment>
<dbReference type="Proteomes" id="UP000249422">
    <property type="component" value="Unassembled WGS sequence"/>
</dbReference>
<dbReference type="RefSeq" id="WP_258394205.1">
    <property type="nucleotide sequence ID" value="NZ_CAWNWF010000010.1"/>
</dbReference>
<evidence type="ECO:0000256" key="1">
    <source>
        <dbReference type="ARBA" id="ARBA00022729"/>
    </source>
</evidence>